<dbReference type="Proteomes" id="UP000248926">
    <property type="component" value="Unassembled WGS sequence"/>
</dbReference>
<feature type="chain" id="PRO_5016375956" description="Peptidase A2 domain-containing protein" evidence="1">
    <location>
        <begin position="22"/>
        <end position="338"/>
    </location>
</feature>
<sequence>MKGQAVIMAMLLAGAVCPASAEPRQLVPTVYEAGHFYATPMLATGERLRLIVDTGGGGNHGWFVLGRQAPARFGLATDRCRIGENEVDVVRSMTFRSGQGLPPSAAPCGSMALVMPGDGSVDGEDGQLGAGYLPGRIWTFDYPAQKLWLEPARWKAARDMHAANLGFPRDEQGHLESGFARIALSVAGESMDFLLDTGATARPTEAGKASAASLSEHGIGVASYIASSVFERWRRAHPSWRVIEHGDNLLGARFDSRLIEVPEVMIAGWRVGPVWFTERPDAAFSSKPGGMSSYMDQPVVGAVGGNVFMHFTMTVDYPASKAWFACGVDCWRDTTTAK</sequence>
<name>A0A328P2H9_9GAMM</name>
<keyword evidence="1" id="KW-0732">Signal</keyword>
<feature type="signal peptide" evidence="1">
    <location>
        <begin position="1"/>
        <end position="21"/>
    </location>
</feature>
<protein>
    <recommendedName>
        <fullName evidence="4">Peptidase A2 domain-containing protein</fullName>
    </recommendedName>
</protein>
<reference evidence="2 3" key="1">
    <citation type="journal article" date="2018" name="Genet. Mol. Biol.">
        <title>The genome sequence of Dyella jiangningensis FCAV SCS01 from a lignocellulose-decomposing microbial consortium metagenome reveals potential for biotechnological applications.</title>
        <authorList>
            <person name="Desiderato J.G."/>
            <person name="Alvarenga D.O."/>
            <person name="Constancio M.T.L."/>
            <person name="Alves L.M.C."/>
            <person name="Varani A.M."/>
        </authorList>
    </citation>
    <scope>NUCLEOTIDE SEQUENCE [LARGE SCALE GENOMIC DNA]</scope>
    <source>
        <strain evidence="2 3">FCAV SCS01</strain>
    </source>
</reference>
<evidence type="ECO:0008006" key="4">
    <source>
        <dbReference type="Google" id="ProtNLM"/>
    </source>
</evidence>
<gene>
    <name evidence="2" type="ORF">CA260_18835</name>
</gene>
<dbReference type="AlphaFoldDB" id="A0A328P2H9"/>
<organism evidence="2 3">
    <name type="scientific">Dyella jiangningensis</name>
    <dbReference type="NCBI Taxonomy" id="1379159"/>
    <lineage>
        <taxon>Bacteria</taxon>
        <taxon>Pseudomonadati</taxon>
        <taxon>Pseudomonadota</taxon>
        <taxon>Gammaproteobacteria</taxon>
        <taxon>Lysobacterales</taxon>
        <taxon>Rhodanobacteraceae</taxon>
        <taxon>Dyella</taxon>
    </lineage>
</organism>
<evidence type="ECO:0000313" key="2">
    <source>
        <dbReference type="EMBL" id="RAO74862.1"/>
    </source>
</evidence>
<accession>A0A328P2H9</accession>
<evidence type="ECO:0000313" key="3">
    <source>
        <dbReference type="Proteomes" id="UP000248926"/>
    </source>
</evidence>
<keyword evidence="3" id="KW-1185">Reference proteome</keyword>
<dbReference type="EMBL" id="NFZS01000005">
    <property type="protein sequence ID" value="RAO74862.1"/>
    <property type="molecule type" value="Genomic_DNA"/>
</dbReference>
<evidence type="ECO:0000256" key="1">
    <source>
        <dbReference type="SAM" id="SignalP"/>
    </source>
</evidence>
<proteinExistence type="predicted"/>
<comment type="caution">
    <text evidence="2">The sequence shown here is derived from an EMBL/GenBank/DDBJ whole genome shotgun (WGS) entry which is preliminary data.</text>
</comment>